<evidence type="ECO:0000313" key="1">
    <source>
        <dbReference type="EMBL" id="MPN55124.1"/>
    </source>
</evidence>
<proteinExistence type="predicted"/>
<protein>
    <submittedName>
        <fullName evidence="1">Uncharacterized protein</fullName>
    </submittedName>
</protein>
<dbReference type="PANTHER" id="PTHR42941">
    <property type="entry name" value="SLL1037 PROTEIN"/>
    <property type="match status" value="1"/>
</dbReference>
<dbReference type="NCBIfam" id="TIGR02122">
    <property type="entry name" value="TRAP_TAXI"/>
    <property type="match status" value="1"/>
</dbReference>
<gene>
    <name evidence="1" type="ORF">SDC9_202803</name>
</gene>
<dbReference type="Gene3D" id="3.40.190.10">
    <property type="entry name" value="Periplasmic binding protein-like II"/>
    <property type="match status" value="1"/>
</dbReference>
<dbReference type="AlphaFoldDB" id="A0A645J3Q6"/>
<dbReference type="SUPFAM" id="SSF53850">
    <property type="entry name" value="Periplasmic binding protein-like II"/>
    <property type="match status" value="1"/>
</dbReference>
<comment type="caution">
    <text evidence="1">The sequence shown here is derived from an EMBL/GenBank/DDBJ whole genome shotgun (WGS) entry which is preliminary data.</text>
</comment>
<dbReference type="EMBL" id="VSSQ01124003">
    <property type="protein sequence ID" value="MPN55124.1"/>
    <property type="molecule type" value="Genomic_DNA"/>
</dbReference>
<name>A0A645J3Q6_9ZZZZ</name>
<reference evidence="1" key="1">
    <citation type="submission" date="2019-08" db="EMBL/GenBank/DDBJ databases">
        <authorList>
            <person name="Kucharzyk K."/>
            <person name="Murdoch R.W."/>
            <person name="Higgins S."/>
            <person name="Loffler F."/>
        </authorList>
    </citation>
    <scope>NUCLEOTIDE SEQUENCE</scope>
</reference>
<organism evidence="1">
    <name type="scientific">bioreactor metagenome</name>
    <dbReference type="NCBI Taxonomy" id="1076179"/>
    <lineage>
        <taxon>unclassified sequences</taxon>
        <taxon>metagenomes</taxon>
        <taxon>ecological metagenomes</taxon>
    </lineage>
</organism>
<dbReference type="PANTHER" id="PTHR42941:SF1">
    <property type="entry name" value="SLL1037 PROTEIN"/>
    <property type="match status" value="1"/>
</dbReference>
<accession>A0A645J3Q6</accession>
<dbReference type="InterPro" id="IPR011852">
    <property type="entry name" value="TRAP_TAXI"/>
</dbReference>
<sequence length="175" mass="19616">MIQSAGMSYNDFTVQYLSNEEQATAMQDGNIDVASYYSAVPTGGVEQLAAENDIRLISLDEELINKCISDWGFKKHVIEAGSYSWQTEDVDSIVADFHAIFVNQDMDADLAYRITKTCMDHIQELWNSNPGMDKVDNTCLDGWTTPALHPGAIRYYEEIGAKIPEGAYPPEYKKN</sequence>
<dbReference type="Pfam" id="PF16868">
    <property type="entry name" value="NMT1_3"/>
    <property type="match status" value="1"/>
</dbReference>